<dbReference type="Proteomes" id="UP000199161">
    <property type="component" value="Unassembled WGS sequence"/>
</dbReference>
<feature type="region of interest" description="Disordered" evidence="1">
    <location>
        <begin position="147"/>
        <end position="190"/>
    </location>
</feature>
<keyword evidence="2" id="KW-0812">Transmembrane</keyword>
<name>A0A1I1IBG9_NATHA</name>
<organism evidence="3 4">
    <name type="scientific">Natronobacterium haloterrestre</name>
    <name type="common">Halobiforma haloterrestris</name>
    <dbReference type="NCBI Taxonomy" id="148448"/>
    <lineage>
        <taxon>Archaea</taxon>
        <taxon>Methanobacteriati</taxon>
        <taxon>Methanobacteriota</taxon>
        <taxon>Stenosarchaea group</taxon>
        <taxon>Halobacteria</taxon>
        <taxon>Halobacteriales</taxon>
        <taxon>Natrialbaceae</taxon>
        <taxon>Natronobacterium</taxon>
    </lineage>
</organism>
<dbReference type="EMBL" id="FOKW01000007">
    <property type="protein sequence ID" value="SFC33719.1"/>
    <property type="molecule type" value="Genomic_DNA"/>
</dbReference>
<keyword evidence="2" id="KW-1133">Transmembrane helix</keyword>
<keyword evidence="4" id="KW-1185">Reference proteome</keyword>
<accession>A0A1I1IBG9</accession>
<sequence>MAVPSRDRFAALYEALERDERRAFVAALWDACGWDTTVEGGVVVAVRDGRTRRLRVEVPPTDDAVDPASLRDRLLYAIDREEGERLFREYFGTALEDATRTDDDELVTDPGNETRDRKPPIARLLLVCAVLGIVVASLSFGPAVLGGPTVEQGSEAEPAATDPDDRGDAEPDSDPRLDGPESTAENAGSAALTAEEGAGLEGTPGSTQGPPPEIFLTGVDDPDRVAAEHLEALEGIDALTLQVTVAGPREATPAATPPGEFRVRIEDDAYRFEAGPDFGGNDRETAAERYGDGDYEYVVVEGDGGRSYERRPLAPDANPARHSARIGADLAETHLIDPDADVSTALVDGIVGYRVNATEPPAPLANATDGYRATAFVAQTGVVLELEVTYHHYPTGADVRIEFRYQDVGETVVEPPAWYDAARSATG</sequence>
<evidence type="ECO:0000256" key="2">
    <source>
        <dbReference type="SAM" id="Phobius"/>
    </source>
</evidence>
<feature type="compositionally biased region" description="Basic and acidic residues" evidence="1">
    <location>
        <begin position="163"/>
        <end position="179"/>
    </location>
</feature>
<evidence type="ECO:0000313" key="4">
    <source>
        <dbReference type="Proteomes" id="UP000199161"/>
    </source>
</evidence>
<evidence type="ECO:0000313" key="3">
    <source>
        <dbReference type="EMBL" id="SFC33719.1"/>
    </source>
</evidence>
<reference evidence="4" key="1">
    <citation type="submission" date="2016-10" db="EMBL/GenBank/DDBJ databases">
        <authorList>
            <person name="Varghese N."/>
            <person name="Submissions S."/>
        </authorList>
    </citation>
    <scope>NUCLEOTIDE SEQUENCE [LARGE SCALE GENOMIC DNA]</scope>
    <source>
        <strain evidence="4">DSM 13078</strain>
    </source>
</reference>
<dbReference type="RefSeq" id="WP_089788680.1">
    <property type="nucleotide sequence ID" value="NZ_FOKW01000007.1"/>
</dbReference>
<feature type="transmembrane region" description="Helical" evidence="2">
    <location>
        <begin position="124"/>
        <end position="145"/>
    </location>
</feature>
<keyword evidence="2" id="KW-0472">Membrane</keyword>
<protein>
    <submittedName>
        <fullName evidence="3">Uncharacterized protein</fullName>
    </submittedName>
</protein>
<dbReference type="AlphaFoldDB" id="A0A1I1IBG9"/>
<dbReference type="OrthoDB" id="242565at2157"/>
<proteinExistence type="predicted"/>
<evidence type="ECO:0000256" key="1">
    <source>
        <dbReference type="SAM" id="MobiDB-lite"/>
    </source>
</evidence>
<gene>
    <name evidence="3" type="ORF">SAMN05444422_10774</name>
</gene>